<dbReference type="SUPFAM" id="SSF109854">
    <property type="entry name" value="DinB/YfiT-like putative metalloenzymes"/>
    <property type="match status" value="1"/>
</dbReference>
<name>A0ABX0QPQ0_9BACT</name>
<keyword evidence="2" id="KW-1185">Reference proteome</keyword>
<dbReference type="EMBL" id="WAEL01000010">
    <property type="protein sequence ID" value="NID13110.1"/>
    <property type="molecule type" value="Genomic_DNA"/>
</dbReference>
<accession>A0ABX0QPQ0</accession>
<dbReference type="Gene3D" id="1.20.120.450">
    <property type="entry name" value="dinb family like domain"/>
    <property type="match status" value="1"/>
</dbReference>
<dbReference type="InterPro" id="IPR034660">
    <property type="entry name" value="DinB/YfiT-like"/>
</dbReference>
<reference evidence="2" key="1">
    <citation type="submission" date="2019-09" db="EMBL/GenBank/DDBJ databases">
        <authorList>
            <person name="Jung D.-H."/>
        </authorList>
    </citation>
    <scope>NUCLEOTIDE SEQUENCE [LARGE SCALE GENOMIC DNA]</scope>
    <source>
        <strain evidence="2">JA-25</strain>
    </source>
</reference>
<dbReference type="Pfam" id="PF07606">
    <property type="entry name" value="DUF1569"/>
    <property type="match status" value="1"/>
</dbReference>
<protein>
    <submittedName>
        <fullName evidence="1">DUF1569 domain-containing protein</fullName>
    </submittedName>
</protein>
<dbReference type="RefSeq" id="WP_166693733.1">
    <property type="nucleotide sequence ID" value="NZ_WAEL01000010.1"/>
</dbReference>
<dbReference type="InterPro" id="IPR011463">
    <property type="entry name" value="DUF1569"/>
</dbReference>
<organism evidence="1 2">
    <name type="scientific">Fibrivirga algicola</name>
    <dbReference type="NCBI Taxonomy" id="2950420"/>
    <lineage>
        <taxon>Bacteria</taxon>
        <taxon>Pseudomonadati</taxon>
        <taxon>Bacteroidota</taxon>
        <taxon>Cytophagia</taxon>
        <taxon>Cytophagales</taxon>
        <taxon>Spirosomataceae</taxon>
        <taxon>Fibrivirga</taxon>
    </lineage>
</organism>
<proteinExistence type="predicted"/>
<reference evidence="2" key="2">
    <citation type="submission" date="2023-07" db="EMBL/GenBank/DDBJ databases">
        <authorList>
            <person name="Jung D.-H."/>
        </authorList>
    </citation>
    <scope>NUCLEOTIDE SEQUENCE [LARGE SCALE GENOMIC DNA]</scope>
    <source>
        <strain evidence="2">JA-25</strain>
    </source>
</reference>
<dbReference type="Proteomes" id="UP000606008">
    <property type="component" value="Unassembled WGS sequence"/>
</dbReference>
<evidence type="ECO:0000313" key="1">
    <source>
        <dbReference type="EMBL" id="NID13110.1"/>
    </source>
</evidence>
<sequence length="146" mass="16250">MTSLSTIQGRIDALTPTSQRQWGSMSIGQMLTHCTDQIQIILGEKPARPFGNRITRGLAKWVALNVPMRLPRNMKTVPELDPNGGLMTQPGEFSDDHDILLAALTRLHNLPEGQAVTHPVFGKMSKAQAIYLTHLHLDHHLRQFGV</sequence>
<comment type="caution">
    <text evidence="1">The sequence shown here is derived from an EMBL/GenBank/DDBJ whole genome shotgun (WGS) entry which is preliminary data.</text>
</comment>
<gene>
    <name evidence="1" type="ORF">F7231_23255</name>
</gene>
<evidence type="ECO:0000313" key="2">
    <source>
        <dbReference type="Proteomes" id="UP000606008"/>
    </source>
</evidence>